<evidence type="ECO:0000256" key="2">
    <source>
        <dbReference type="SAM" id="Phobius"/>
    </source>
</evidence>
<sequence>MDDQYSRSESEDGFEAEKTPMIGSAGKRSKWRNQRPSWTFLVVAAIIVLLLTANAILMSLWLWGPQDLDSICVKHTSAVWSPVPEDIHLTYQTVRFDGNPFVQSRYVQDAGPEVDQAWADLGLDLKYTSLVPEERGLVAGIDPSSIKVNASLGGGYITTNMIRQTLPWNVDYYKSRKVGPWEKIDWIARAHIDHCLDMVRQQIQCDSDVGMLAARWVKEEGEAVNFIPEFSTTHMCRNYDDVLEVSRHGDVKQLEYVLTPAIRDSDVVLTDPRDIDR</sequence>
<keyword evidence="4" id="KW-1185">Reference proteome</keyword>
<protein>
    <submittedName>
        <fullName evidence="3">Uncharacterized protein</fullName>
    </submittedName>
</protein>
<reference evidence="3 4" key="1">
    <citation type="journal article" date="2023" name="G3 (Bethesda)">
        <title>A chromosome-level genome assembly of Zasmidium syzygii isolated from banana leaves.</title>
        <authorList>
            <person name="van Westerhoven A.C."/>
            <person name="Mehrabi R."/>
            <person name="Talebi R."/>
            <person name="Steentjes M.B.F."/>
            <person name="Corcolon B."/>
            <person name="Chong P.A."/>
            <person name="Kema G.H.J."/>
            <person name="Seidl M.F."/>
        </authorList>
    </citation>
    <scope>NUCLEOTIDE SEQUENCE [LARGE SCALE GENOMIC DNA]</scope>
    <source>
        <strain evidence="3 4">P124</strain>
    </source>
</reference>
<gene>
    <name evidence="3" type="ORF">PRZ48_013751</name>
</gene>
<evidence type="ECO:0000256" key="1">
    <source>
        <dbReference type="ARBA" id="ARBA00035112"/>
    </source>
</evidence>
<keyword evidence="2" id="KW-0812">Transmembrane</keyword>
<dbReference type="PANTHER" id="PTHR33365:SF13">
    <property type="entry name" value="TAT PATHWAY SIGNAL SEQUENCE"/>
    <property type="match status" value="1"/>
</dbReference>
<dbReference type="PANTHER" id="PTHR33365">
    <property type="entry name" value="YALI0B05434P"/>
    <property type="match status" value="1"/>
</dbReference>
<keyword evidence="2" id="KW-1133">Transmembrane helix</keyword>
<feature type="transmembrane region" description="Helical" evidence="2">
    <location>
        <begin position="38"/>
        <end position="63"/>
    </location>
</feature>
<name>A0ABR0E1Z2_ZASCE</name>
<dbReference type="EMBL" id="JAXOVC010000012">
    <property type="protein sequence ID" value="KAK4495420.1"/>
    <property type="molecule type" value="Genomic_DNA"/>
</dbReference>
<proteinExistence type="inferred from homology"/>
<evidence type="ECO:0000313" key="3">
    <source>
        <dbReference type="EMBL" id="KAK4495420.1"/>
    </source>
</evidence>
<organism evidence="3 4">
    <name type="scientific">Zasmidium cellare</name>
    <name type="common">Wine cellar mold</name>
    <name type="synonym">Racodium cellare</name>
    <dbReference type="NCBI Taxonomy" id="395010"/>
    <lineage>
        <taxon>Eukaryota</taxon>
        <taxon>Fungi</taxon>
        <taxon>Dikarya</taxon>
        <taxon>Ascomycota</taxon>
        <taxon>Pezizomycotina</taxon>
        <taxon>Dothideomycetes</taxon>
        <taxon>Dothideomycetidae</taxon>
        <taxon>Mycosphaerellales</taxon>
        <taxon>Mycosphaerellaceae</taxon>
        <taxon>Zasmidium</taxon>
    </lineage>
</organism>
<comment type="caution">
    <text evidence="3">The sequence shown here is derived from an EMBL/GenBank/DDBJ whole genome shotgun (WGS) entry which is preliminary data.</text>
</comment>
<comment type="similarity">
    <text evidence="1">Belongs to the ustYa family.</text>
</comment>
<accession>A0ABR0E1Z2</accession>
<dbReference type="Pfam" id="PF11807">
    <property type="entry name" value="UstYa"/>
    <property type="match status" value="1"/>
</dbReference>
<dbReference type="InterPro" id="IPR021765">
    <property type="entry name" value="UstYa-like"/>
</dbReference>
<keyword evidence="2" id="KW-0472">Membrane</keyword>
<evidence type="ECO:0000313" key="4">
    <source>
        <dbReference type="Proteomes" id="UP001305779"/>
    </source>
</evidence>
<dbReference type="Proteomes" id="UP001305779">
    <property type="component" value="Unassembled WGS sequence"/>
</dbReference>